<dbReference type="RefSeq" id="WP_307229899.1">
    <property type="nucleotide sequence ID" value="NZ_JAUSTT010000014.1"/>
</dbReference>
<proteinExistence type="predicted"/>
<dbReference type="Proteomes" id="UP001223586">
    <property type="component" value="Unassembled WGS sequence"/>
</dbReference>
<dbReference type="Gene3D" id="3.90.640.20">
    <property type="entry name" value="Heat-shock cognate protein, ATPase"/>
    <property type="match status" value="1"/>
</dbReference>
<dbReference type="InterPro" id="IPR012854">
    <property type="entry name" value="Cu_amine_oxidase-like_N"/>
</dbReference>
<dbReference type="Pfam" id="PF07833">
    <property type="entry name" value="Cu_amine_oxidN1"/>
    <property type="match status" value="1"/>
</dbReference>
<dbReference type="EMBL" id="JAUSTT010000014">
    <property type="protein sequence ID" value="MDQ0176609.1"/>
    <property type="molecule type" value="Genomic_DNA"/>
</dbReference>
<feature type="domain" description="DUF3298" evidence="3">
    <location>
        <begin position="177"/>
        <end position="239"/>
    </location>
</feature>
<feature type="domain" description="Deacetylase PdaC" evidence="4">
    <location>
        <begin position="55"/>
        <end position="148"/>
    </location>
</feature>
<dbReference type="InterPro" id="IPR021729">
    <property type="entry name" value="DUF3298"/>
</dbReference>
<dbReference type="SUPFAM" id="SSF55383">
    <property type="entry name" value="Copper amine oxidase, domain N"/>
    <property type="match status" value="1"/>
</dbReference>
<reference evidence="5 6" key="1">
    <citation type="submission" date="2023-07" db="EMBL/GenBank/DDBJ databases">
        <title>Genomic Encyclopedia of Type Strains, Phase IV (KMG-IV): sequencing the most valuable type-strain genomes for metagenomic binning, comparative biology and taxonomic classification.</title>
        <authorList>
            <person name="Goeker M."/>
        </authorList>
    </citation>
    <scope>NUCLEOTIDE SEQUENCE [LARGE SCALE GENOMIC DNA]</scope>
    <source>
        <strain evidence="5 6">DSM 23837</strain>
    </source>
</reference>
<evidence type="ECO:0000313" key="5">
    <source>
        <dbReference type="EMBL" id="MDQ0176609.1"/>
    </source>
</evidence>
<evidence type="ECO:0000259" key="2">
    <source>
        <dbReference type="Pfam" id="PF07833"/>
    </source>
</evidence>
<dbReference type="Pfam" id="PF13739">
    <property type="entry name" value="PdaC"/>
    <property type="match status" value="1"/>
</dbReference>
<protein>
    <recommendedName>
        <fullName evidence="7">DUF3298 domain-containing protein</fullName>
    </recommendedName>
</protein>
<comment type="caution">
    <text evidence="5">The sequence shown here is derived from an EMBL/GenBank/DDBJ whole genome shotgun (WGS) entry which is preliminary data.</text>
</comment>
<dbReference type="Gene3D" id="3.30.565.40">
    <property type="entry name" value="Fervidobacterium nodosum Rt17-B1 like"/>
    <property type="match status" value="1"/>
</dbReference>
<dbReference type="InterPro" id="IPR036582">
    <property type="entry name" value="Mao_N_sf"/>
</dbReference>
<accession>A0ABT9WTQ5</accession>
<keyword evidence="6" id="KW-1185">Reference proteome</keyword>
<keyword evidence="1" id="KW-0175">Coiled coil</keyword>
<dbReference type="InterPro" id="IPR037126">
    <property type="entry name" value="PdaC/RsiV-like_sf"/>
</dbReference>
<feature type="domain" description="Copper amine oxidase-like N-terminal" evidence="2">
    <location>
        <begin position="283"/>
        <end position="367"/>
    </location>
</feature>
<evidence type="ECO:0000259" key="3">
    <source>
        <dbReference type="Pfam" id="PF11738"/>
    </source>
</evidence>
<sequence>MFKKVMTIGLSSTVLLGGLTPAFIEAAAKETAYSMAALESTDVNSAFVAFKKRIKETDYMNIHISQPVVKGLTDKKFEKKINQEIDKKINILIEELQKEAQNEAKEAKKAGYKFHKYELIVQSDAKYAGPFLSIVMTTNIYSGGANDNTTVASVNIVDGKQGKQIHLNELVKDNKGLNNLILHEIEKSQEEFFTGEFGFQSFREEQPFYIENGQLGIIFDKYEIAPGVMGTPVIQLPISEVKPLIQQKYADLIVELDQKEPLKVEVNGTPIAGYVKKEGLKSIPMVALQDLAVHLGYELKSNQEEQTYELQKNNRWTSVKVGENRYFYGRITPFQLEAAPEIFEKKVYVPVSFAEKVLEANVTTNKHHDIEILAVR</sequence>
<dbReference type="InterPro" id="IPR025303">
    <property type="entry name" value="PdaC"/>
</dbReference>
<name>A0ABT9WTQ5_9BACI</name>
<dbReference type="Gene3D" id="3.30.457.10">
    <property type="entry name" value="Copper amine oxidase-like, N-terminal domain"/>
    <property type="match status" value="1"/>
</dbReference>
<evidence type="ECO:0000259" key="4">
    <source>
        <dbReference type="Pfam" id="PF13739"/>
    </source>
</evidence>
<dbReference type="Pfam" id="PF11738">
    <property type="entry name" value="DUF3298"/>
    <property type="match status" value="1"/>
</dbReference>
<gene>
    <name evidence="5" type="ORF">J2S08_002467</name>
</gene>
<organism evidence="5 6">
    <name type="scientific">Bacillus chungangensis</name>
    <dbReference type="NCBI Taxonomy" id="587633"/>
    <lineage>
        <taxon>Bacteria</taxon>
        <taxon>Bacillati</taxon>
        <taxon>Bacillota</taxon>
        <taxon>Bacilli</taxon>
        <taxon>Bacillales</taxon>
        <taxon>Bacillaceae</taxon>
        <taxon>Bacillus</taxon>
    </lineage>
</organism>
<evidence type="ECO:0000313" key="6">
    <source>
        <dbReference type="Proteomes" id="UP001223586"/>
    </source>
</evidence>
<evidence type="ECO:0008006" key="7">
    <source>
        <dbReference type="Google" id="ProtNLM"/>
    </source>
</evidence>
<feature type="coiled-coil region" evidence="1">
    <location>
        <begin position="82"/>
        <end position="113"/>
    </location>
</feature>
<evidence type="ECO:0000256" key="1">
    <source>
        <dbReference type="SAM" id="Coils"/>
    </source>
</evidence>